<protein>
    <recommendedName>
        <fullName evidence="2">VWFA domain-containing protein</fullName>
    </recommendedName>
</protein>
<dbReference type="SUPFAM" id="SSF53300">
    <property type="entry name" value="vWA-like"/>
    <property type="match status" value="1"/>
</dbReference>
<feature type="compositionally biased region" description="Polar residues" evidence="1">
    <location>
        <begin position="1"/>
        <end position="13"/>
    </location>
</feature>
<dbReference type="EMBL" id="SKBN01000221">
    <property type="protein sequence ID" value="TGJ80448.1"/>
    <property type="molecule type" value="Genomic_DNA"/>
</dbReference>
<accession>A0A4Z0YK25</accession>
<dbReference type="PROSITE" id="PS50234">
    <property type="entry name" value="VWFA"/>
    <property type="match status" value="1"/>
</dbReference>
<dbReference type="Proteomes" id="UP000297716">
    <property type="component" value="Unassembled WGS sequence"/>
</dbReference>
<evidence type="ECO:0000313" key="4">
    <source>
        <dbReference type="Proteomes" id="UP000297716"/>
    </source>
</evidence>
<feature type="region of interest" description="Disordered" evidence="1">
    <location>
        <begin position="1"/>
        <end position="90"/>
    </location>
</feature>
<dbReference type="STRING" id="37992.A0A4Z0YK25"/>
<dbReference type="PANTHER" id="PTHR34706">
    <property type="entry name" value="SLR1338 PROTEIN"/>
    <property type="match status" value="1"/>
</dbReference>
<reference evidence="3 4" key="1">
    <citation type="submission" date="2019-03" db="EMBL/GenBank/DDBJ databases">
        <title>Draft genome sequence of Xylaria hypoxylon DSM 108379, a ubiquitous saprotrophic-parasitic fungi on hardwood.</title>
        <authorList>
            <person name="Buettner E."/>
            <person name="Leonhardt S."/>
            <person name="Gebauer A.M."/>
            <person name="Liers C."/>
            <person name="Hofrichter M."/>
            <person name="Kellner H."/>
        </authorList>
    </citation>
    <scope>NUCLEOTIDE SEQUENCE [LARGE SCALE GENOMIC DNA]</scope>
    <source>
        <strain evidence="3 4">DSM 108379</strain>
    </source>
</reference>
<organism evidence="3 4">
    <name type="scientific">Xylaria hypoxylon</name>
    <dbReference type="NCBI Taxonomy" id="37992"/>
    <lineage>
        <taxon>Eukaryota</taxon>
        <taxon>Fungi</taxon>
        <taxon>Dikarya</taxon>
        <taxon>Ascomycota</taxon>
        <taxon>Pezizomycotina</taxon>
        <taxon>Sordariomycetes</taxon>
        <taxon>Xylariomycetidae</taxon>
        <taxon>Xylariales</taxon>
        <taxon>Xylariaceae</taxon>
        <taxon>Xylaria</taxon>
    </lineage>
</organism>
<evidence type="ECO:0000313" key="3">
    <source>
        <dbReference type="EMBL" id="TGJ80448.1"/>
    </source>
</evidence>
<feature type="compositionally biased region" description="Basic and acidic residues" evidence="1">
    <location>
        <begin position="41"/>
        <end position="53"/>
    </location>
</feature>
<dbReference type="AlphaFoldDB" id="A0A4Z0YK25"/>
<dbReference type="PANTHER" id="PTHR34706:SF1">
    <property type="entry name" value="VWFA DOMAIN-CONTAINING PROTEIN"/>
    <property type="match status" value="1"/>
</dbReference>
<comment type="caution">
    <text evidence="3">The sequence shown here is derived from an EMBL/GenBank/DDBJ whole genome shotgun (WGS) entry which is preliminary data.</text>
</comment>
<name>A0A4Z0YK25_9PEZI</name>
<dbReference type="InterPro" id="IPR036465">
    <property type="entry name" value="vWFA_dom_sf"/>
</dbReference>
<dbReference type="Gene3D" id="3.40.50.410">
    <property type="entry name" value="von Willebrand factor, type A domain"/>
    <property type="match status" value="1"/>
</dbReference>
<gene>
    <name evidence="3" type="ORF">E0Z10_g8318</name>
</gene>
<evidence type="ECO:0000256" key="1">
    <source>
        <dbReference type="SAM" id="MobiDB-lite"/>
    </source>
</evidence>
<feature type="compositionally biased region" description="Polar residues" evidence="1">
    <location>
        <begin position="76"/>
        <end position="85"/>
    </location>
</feature>
<proteinExistence type="predicted"/>
<sequence length="385" mass="43003">MPKSTDQTLNLPESANDKRSSSFSLSGGLQSVRRAVSGRGRKSERDIRHEKGTESLASPNPTDPPPAYTPTKAEDSSQGTHNSPLQKAPPRALSLYSRLRGSASMPVSEADKFRFLAEFDTVFLIDDSSSMSWNDKGTSGMRSGDLSRWEQTRNVIEQIVPICMRYDQDGVDIYFLNDPYHMNFFDDPHRTEPGWSRAAVTEEGKASHAYIGVSDPSDVRKVFDSRRPMLNTPTGKRLGAILETYVNCYEARESRRQTPPKPLNIIVITDGEASDKDVLRDTLIRQAERLDALCAPYHQLGVQFFQVGKDESAARHLRELDDGLGKYRKGKELRDIVDCVTHEQLAGEGGRSQLTADIILKIVLGAVNRHLDNQRIREGLLVAPY</sequence>
<evidence type="ECO:0000259" key="2">
    <source>
        <dbReference type="PROSITE" id="PS50234"/>
    </source>
</evidence>
<keyword evidence="4" id="KW-1185">Reference proteome</keyword>
<feature type="domain" description="VWFA" evidence="2">
    <location>
        <begin position="120"/>
        <end position="321"/>
    </location>
</feature>
<dbReference type="OrthoDB" id="2142040at2759"/>
<feature type="compositionally biased region" description="Low complexity" evidence="1">
    <location>
        <begin position="21"/>
        <end position="31"/>
    </location>
</feature>
<dbReference type="InterPro" id="IPR002035">
    <property type="entry name" value="VWF_A"/>
</dbReference>